<accession>Q8KLA4</accession>
<keyword evidence="1" id="KW-0614">Plasmid</keyword>
<dbReference type="EMBL" id="U80928">
    <property type="protein sequence ID" value="AAM54843.1"/>
    <property type="molecule type" value="Genomic_DNA"/>
</dbReference>
<dbReference type="AlphaFoldDB" id="Q8KLA4"/>
<evidence type="ECO:0000313" key="1">
    <source>
        <dbReference type="EMBL" id="AAM54843.1"/>
    </source>
</evidence>
<organism evidence="1 2">
    <name type="scientific">Rhizobium etli (strain ATCC 51251 / DSM 11541 / JCM 21823 / NBRC 15573 / CFN 42)</name>
    <dbReference type="NCBI Taxonomy" id="347834"/>
    <lineage>
        <taxon>Bacteria</taxon>
        <taxon>Pseudomonadati</taxon>
        <taxon>Pseudomonadota</taxon>
        <taxon>Alphaproteobacteria</taxon>
        <taxon>Hyphomicrobiales</taxon>
        <taxon>Rhizobiaceae</taxon>
        <taxon>Rhizobium/Agrobacterium group</taxon>
        <taxon>Rhizobium</taxon>
    </lineage>
</organism>
<proteinExistence type="predicted"/>
<gene>
    <name evidence="1" type="ordered locus">RHE_PD00208</name>
</gene>
<dbReference type="Gene3D" id="3.40.50.720">
    <property type="entry name" value="NAD(P)-binding Rossmann-like Domain"/>
    <property type="match status" value="1"/>
</dbReference>
<reference evidence="2" key="2">
    <citation type="journal article" date="2006" name="Proc. Natl. Acad. Sci. U.S.A.">
        <title>The partitioned Rhizobium etli genome: genetic and metabolic redundancy in seven interacting replicons.</title>
        <authorList>
            <person name="Gonzalez V."/>
            <person name="Santamaria R.I."/>
            <person name="Bustos P."/>
            <person name="Hernandez-Gonzalez I."/>
            <person name="Medrano-Soto A."/>
            <person name="Moreno-Hagelsieb G."/>
            <person name="Janga S.C."/>
            <person name="Ramirez M.A."/>
            <person name="Jimenez-Jacinto V."/>
            <person name="Collado-Vides J."/>
            <person name="Davila G."/>
        </authorList>
    </citation>
    <scope>NUCLEOTIDE SEQUENCE [LARGE SCALE GENOMIC DNA]</scope>
    <source>
        <strain evidence="2">ATCC 51251 / DSM 11541 / JCM 21823 / NBRC 15573 / CFN 42</strain>
    </source>
</reference>
<reference evidence="2" key="1">
    <citation type="journal article" date="2003" name="Genome Biol.">
        <title>The mosaic structure of the symbiotic plasmid of Rhizobium etli CFN42 and its relation to other symbiotic genome compartments.</title>
        <authorList>
            <person name="Gonzalez V."/>
            <person name="Bustos P."/>
            <person name="Ramirez-Romero M.A."/>
            <person name="Medrano-Soto A."/>
            <person name="Salgado H."/>
            <person name="Hernandez-Gonzalez I."/>
            <person name="Hernandez-Celis J.C."/>
            <person name="Quintero V."/>
            <person name="Moreno-Hagelsieb G."/>
            <person name="Girard L."/>
            <person name="Rodriguez O."/>
            <person name="Flores M."/>
            <person name="Cevallos M.A."/>
            <person name="Collado-Vides J."/>
            <person name="Romero D."/>
            <person name="Davila G."/>
        </authorList>
    </citation>
    <scope>NUCLEOTIDE SEQUENCE [LARGE SCALE GENOMIC DNA]</scope>
    <source>
        <strain evidence="2">ATCC 51251 / DSM 11541 / JCM 21823 / NBRC 15573 / CFN 42</strain>
    </source>
</reference>
<dbReference type="KEGG" id="ret:RHE_PD00208"/>
<dbReference type="SUPFAM" id="SSF52283">
    <property type="entry name" value="Formate/glycerate dehydrogenase catalytic domain-like"/>
    <property type="match status" value="1"/>
</dbReference>
<dbReference type="Proteomes" id="UP000001936">
    <property type="component" value="Plasmid p42d"/>
</dbReference>
<protein>
    <submittedName>
        <fullName evidence="1">Uncharacterized protein</fullName>
    </submittedName>
</protein>
<sequence length="104" mass="12153">MWKRFNRKYSPKSRRNMSRQIVFVREKYPSEFRTMIVPNEVPYYTEKGFEVFVELGIGEKIGFAEPAGCPKAPACLVRRPTDLDPEQLIFIDESVLQRHGRSSV</sequence>
<evidence type="ECO:0000313" key="2">
    <source>
        <dbReference type="Proteomes" id="UP000001936"/>
    </source>
</evidence>
<name>Q8KLA4_RHIEC</name>
<dbReference type="HOGENOM" id="CLU_2247890_0_0_5"/>
<geneLocation type="plasmid" evidence="1 2">
    <name>p42d</name>
</geneLocation>
<keyword evidence="2" id="KW-1185">Reference proteome</keyword>